<organism evidence="1 2">
    <name type="scientific">Bordetella hinzii OH87 BAL007II</name>
    <dbReference type="NCBI Taxonomy" id="1331262"/>
    <lineage>
        <taxon>Bacteria</taxon>
        <taxon>Pseudomonadati</taxon>
        <taxon>Pseudomonadota</taxon>
        <taxon>Betaproteobacteria</taxon>
        <taxon>Burkholderiales</taxon>
        <taxon>Alcaligenaceae</taxon>
        <taxon>Bordetella</taxon>
    </lineage>
</organism>
<dbReference type="EMBL" id="JHEM01000002">
    <property type="protein sequence ID" value="KCB25994.1"/>
    <property type="molecule type" value="Genomic_DNA"/>
</dbReference>
<evidence type="ECO:0000313" key="1">
    <source>
        <dbReference type="EMBL" id="KCB25994.1"/>
    </source>
</evidence>
<sequence length="62" mass="7131">MDTIHITDEQAVQAMSQYGGNFIKQLAALWRSADPLRRARLKEAFRDDFDCYRELAGQLVEA</sequence>
<reference evidence="1 2" key="1">
    <citation type="submission" date="2014-03" db="EMBL/GenBank/DDBJ databases">
        <title>Genome sequence of Bordetella hinzii.</title>
        <authorList>
            <person name="Register K."/>
            <person name="Harvill E."/>
            <person name="Goodfield L.L."/>
            <person name="Ivanov Y.V."/>
            <person name="Meyer J.A."/>
            <person name="Muse S.J."/>
            <person name="Jacobs N."/>
            <person name="Bendor L."/>
            <person name="Smallridge W.E."/>
            <person name="Brinkac L.M."/>
            <person name="Sanka R."/>
            <person name="Kim M."/>
            <person name="Losada L."/>
        </authorList>
    </citation>
    <scope>NUCLEOTIDE SEQUENCE [LARGE SCALE GENOMIC DNA]</scope>
    <source>
        <strain evidence="1 2">OH87 BAL007II</strain>
    </source>
</reference>
<dbReference type="Proteomes" id="UP000025748">
    <property type="component" value="Unassembled WGS sequence"/>
</dbReference>
<protein>
    <submittedName>
        <fullName evidence="1">N-acetyltransferase YedL</fullName>
    </submittedName>
</protein>
<comment type="caution">
    <text evidence="1">The sequence shown here is derived from an EMBL/GenBank/DDBJ whole genome shotgun (WGS) entry which is preliminary data.</text>
</comment>
<name>A0ABR4R5N2_9BORD</name>
<accession>A0ABR4R5N2</accession>
<proteinExistence type="predicted"/>
<gene>
    <name evidence="1" type="ORF">L544_3253</name>
</gene>
<dbReference type="RefSeq" id="WP_032971776.1">
    <property type="nucleotide sequence ID" value="NZ_JHEM01000002.1"/>
</dbReference>
<keyword evidence="2" id="KW-1185">Reference proteome</keyword>
<evidence type="ECO:0000313" key="2">
    <source>
        <dbReference type="Proteomes" id="UP000025748"/>
    </source>
</evidence>